<protein>
    <submittedName>
        <fullName evidence="1">Uncharacterized protein</fullName>
    </submittedName>
</protein>
<evidence type="ECO:0000313" key="1">
    <source>
        <dbReference type="EMBL" id="CRL63045.1"/>
    </source>
</evidence>
<gene>
    <name evidence="1" type="ORF">BN1804_02296</name>
</gene>
<dbReference type="RefSeq" id="WP_072064143.1">
    <property type="nucleotide sequence ID" value="NZ_CVRY01000004.1"/>
</dbReference>
<name>A0A0G4QB34_9GAMM</name>
<dbReference type="EMBL" id="CVRY01000004">
    <property type="protein sequence ID" value="CRL63045.1"/>
    <property type="molecule type" value="Genomic_DNA"/>
</dbReference>
<dbReference type="AlphaFoldDB" id="A0A0G4QB34"/>
<dbReference type="InterPro" id="IPR017853">
    <property type="entry name" value="GH"/>
</dbReference>
<dbReference type="SUPFAM" id="SSF51445">
    <property type="entry name" value="(Trans)glycosidases"/>
    <property type="match status" value="1"/>
</dbReference>
<proteinExistence type="predicted"/>
<reference evidence="2" key="1">
    <citation type="submission" date="2015-06" db="EMBL/GenBank/DDBJ databases">
        <authorList>
            <person name="Urmite Genomes"/>
        </authorList>
    </citation>
    <scope>NUCLEOTIDE SEQUENCE [LARGE SCALE GENOMIC DNA]</scope>
    <source>
        <strain evidence="2">CSUR P1867</strain>
    </source>
</reference>
<sequence>MTVSTELSHEEYVGNGVTTDFDFRFRIFESKHLIVVVADSDGNETTLKNGTDYTIVGAGSYHGGKVVLNKPLARGWKILLERDLPVVQETDLRNQGKFFAEVHEDAFDYLTMLIQKALGTFSLSLRKPTYLSNYYDAKGNRIANLAPPKLGSDSANKDYVDNSIKDIDSKTLRVKDKPINALPNTQQRANKILAFDNNGQPITVLPESGSASDVLIELASSIGASLIGTINGNNVQTELTYLSENISYLYDLLDFVKINDYADLAEGDDWTNAIQAALDSGKPVYGRGTYKVSGKLKSKGQRLIGDWFINALHMPDKLKIRSKIPAKTDHLNVNFPIRMIYSSVAWDLCDMLAIKSLGFTVVHSYAGFSGHESAAGGDVKTLLDNCLSAGLKVQLGTEDALNASNANMTLKEFIEAFDGHDALFGYSVFDEPATRRISVSDQDKKISEMRALTNKALTCVDLVEGANSPFYENWSKNYDIFFVNSYAQHYEDGDFTSWVRRDEQKNRIDVGGVIAMSRCAKIIPVVGMFVSSSGQYSRDRDQLITNSLFFGKKGGGEYGCFIWDLPFESTPNAAVNVSPQFQDACYQLSKQPYTGNSPDTDVYIFGGAPGYQNYGVSSIIDKLIVVDPNNIQKSGWEGAYPVIRAVGSNIYCGIGFKNANSILPTTIDCKKYVSYYLDAFGTLEIPNGVKLRFSGSLGSGWGGAISPDYDLASHPTFIGSTMYGGDSRNKMLTISVVDGKNTDNYELFIRGMIVCTDW</sequence>
<evidence type="ECO:0000313" key="2">
    <source>
        <dbReference type="Proteomes" id="UP000183920"/>
    </source>
</evidence>
<dbReference type="Proteomes" id="UP000183920">
    <property type="component" value="Unassembled WGS sequence"/>
</dbReference>
<accession>A0A0G4QB34</accession>
<organism evidence="1 2">
    <name type="scientific">Proteus penneri</name>
    <dbReference type="NCBI Taxonomy" id="102862"/>
    <lineage>
        <taxon>Bacteria</taxon>
        <taxon>Pseudomonadati</taxon>
        <taxon>Pseudomonadota</taxon>
        <taxon>Gammaproteobacteria</taxon>
        <taxon>Enterobacterales</taxon>
        <taxon>Morganellaceae</taxon>
        <taxon>Proteus</taxon>
    </lineage>
</organism>